<dbReference type="PRINTS" id="PR00463">
    <property type="entry name" value="EP450I"/>
</dbReference>
<dbReference type="PANTHER" id="PTHR24291">
    <property type="entry name" value="CYTOCHROME P450 FAMILY 4"/>
    <property type="match status" value="1"/>
</dbReference>
<evidence type="ECO:0000256" key="5">
    <source>
        <dbReference type="ARBA" id="ARBA00023004"/>
    </source>
</evidence>
<keyword evidence="5 7" id="KW-0408">Iron</keyword>
<dbReference type="InterPro" id="IPR036396">
    <property type="entry name" value="Cyt_P450_sf"/>
</dbReference>
<protein>
    <recommendedName>
        <fullName evidence="10">Cytochrome P450</fullName>
    </recommendedName>
</protein>
<dbReference type="CDD" id="cd00302">
    <property type="entry name" value="cytochrome_P450"/>
    <property type="match status" value="1"/>
</dbReference>
<dbReference type="SUPFAM" id="SSF48264">
    <property type="entry name" value="Cytochrome P450"/>
    <property type="match status" value="1"/>
</dbReference>
<dbReference type="InterPro" id="IPR002401">
    <property type="entry name" value="Cyt_P450_E_grp-I"/>
</dbReference>
<dbReference type="EMBL" id="RRYP01008441">
    <property type="protein sequence ID" value="TNV79771.1"/>
    <property type="molecule type" value="Genomic_DNA"/>
</dbReference>
<evidence type="ECO:0000256" key="3">
    <source>
        <dbReference type="ARBA" id="ARBA00022723"/>
    </source>
</evidence>
<dbReference type="InterPro" id="IPR001128">
    <property type="entry name" value="Cyt_P450"/>
</dbReference>
<dbReference type="Proteomes" id="UP000785679">
    <property type="component" value="Unassembled WGS sequence"/>
</dbReference>
<accession>A0A8J8NQN3</accession>
<feature type="binding site" description="axial binding residue" evidence="7">
    <location>
        <position position="418"/>
    </location>
    <ligand>
        <name>heme</name>
        <dbReference type="ChEBI" id="CHEBI:30413"/>
    </ligand>
    <ligandPart>
        <name>Fe</name>
        <dbReference type="ChEBI" id="CHEBI:18248"/>
    </ligandPart>
</feature>
<dbReference type="InterPro" id="IPR050196">
    <property type="entry name" value="Cytochrome_P450_Monoox"/>
</dbReference>
<dbReference type="GO" id="GO:0016705">
    <property type="term" value="F:oxidoreductase activity, acting on paired donors, with incorporation or reduction of molecular oxygen"/>
    <property type="evidence" value="ECO:0007669"/>
    <property type="project" value="InterPro"/>
</dbReference>
<dbReference type="AlphaFoldDB" id="A0A8J8NQN3"/>
<evidence type="ECO:0008006" key="10">
    <source>
        <dbReference type="Google" id="ProtNLM"/>
    </source>
</evidence>
<comment type="similarity">
    <text evidence="1">Belongs to the cytochrome P450 family.</text>
</comment>
<dbReference type="OrthoDB" id="1470350at2759"/>
<keyword evidence="2 7" id="KW-0349">Heme</keyword>
<comment type="caution">
    <text evidence="8">The sequence shown here is derived from an EMBL/GenBank/DDBJ whole genome shotgun (WGS) entry which is preliminary data.</text>
</comment>
<keyword evidence="3 7" id="KW-0479">Metal-binding</keyword>
<evidence type="ECO:0000256" key="2">
    <source>
        <dbReference type="ARBA" id="ARBA00022617"/>
    </source>
</evidence>
<evidence type="ECO:0000256" key="1">
    <source>
        <dbReference type="ARBA" id="ARBA00010617"/>
    </source>
</evidence>
<evidence type="ECO:0000256" key="7">
    <source>
        <dbReference type="PIRSR" id="PIRSR602401-1"/>
    </source>
</evidence>
<comment type="cofactor">
    <cofactor evidence="7">
        <name>heme</name>
        <dbReference type="ChEBI" id="CHEBI:30413"/>
    </cofactor>
</comment>
<dbReference type="GO" id="GO:0020037">
    <property type="term" value="F:heme binding"/>
    <property type="evidence" value="ECO:0007669"/>
    <property type="project" value="InterPro"/>
</dbReference>
<proteinExistence type="inferred from homology"/>
<organism evidence="8 9">
    <name type="scientific">Halteria grandinella</name>
    <dbReference type="NCBI Taxonomy" id="5974"/>
    <lineage>
        <taxon>Eukaryota</taxon>
        <taxon>Sar</taxon>
        <taxon>Alveolata</taxon>
        <taxon>Ciliophora</taxon>
        <taxon>Intramacronucleata</taxon>
        <taxon>Spirotrichea</taxon>
        <taxon>Stichotrichia</taxon>
        <taxon>Sporadotrichida</taxon>
        <taxon>Halteriidae</taxon>
        <taxon>Halteria</taxon>
    </lineage>
</organism>
<evidence type="ECO:0000313" key="8">
    <source>
        <dbReference type="EMBL" id="TNV79771.1"/>
    </source>
</evidence>
<dbReference type="Pfam" id="PF00067">
    <property type="entry name" value="p450"/>
    <property type="match status" value="1"/>
</dbReference>
<evidence type="ECO:0000313" key="9">
    <source>
        <dbReference type="Proteomes" id="UP000785679"/>
    </source>
</evidence>
<reference evidence="8" key="1">
    <citation type="submission" date="2019-06" db="EMBL/GenBank/DDBJ databases">
        <authorList>
            <person name="Zheng W."/>
        </authorList>
    </citation>
    <scope>NUCLEOTIDE SEQUENCE</scope>
    <source>
        <strain evidence="8">QDHG01</strain>
    </source>
</reference>
<gene>
    <name evidence="8" type="ORF">FGO68_gene2481</name>
</gene>
<dbReference type="Gene3D" id="1.10.630.10">
    <property type="entry name" value="Cytochrome P450"/>
    <property type="match status" value="1"/>
</dbReference>
<name>A0A8J8NQN3_HALGN</name>
<keyword evidence="9" id="KW-1185">Reference proteome</keyword>
<dbReference type="GO" id="GO:0004497">
    <property type="term" value="F:monooxygenase activity"/>
    <property type="evidence" value="ECO:0007669"/>
    <property type="project" value="UniProtKB-KW"/>
</dbReference>
<evidence type="ECO:0000256" key="4">
    <source>
        <dbReference type="ARBA" id="ARBA00023002"/>
    </source>
</evidence>
<evidence type="ECO:0000256" key="6">
    <source>
        <dbReference type="ARBA" id="ARBA00023033"/>
    </source>
</evidence>
<dbReference type="PANTHER" id="PTHR24291:SF50">
    <property type="entry name" value="BIFUNCTIONAL ALBAFLAVENONE MONOOXYGENASE_TERPENE SYNTHASE"/>
    <property type="match status" value="1"/>
</dbReference>
<keyword evidence="6" id="KW-0503">Monooxygenase</keyword>
<keyword evidence="4" id="KW-0560">Oxidoreductase</keyword>
<dbReference type="GO" id="GO:0005506">
    <property type="term" value="F:iron ion binding"/>
    <property type="evidence" value="ECO:0007669"/>
    <property type="project" value="InterPro"/>
</dbReference>
<sequence>MFKALLTVERYKWTALEEYWHSGFEGGLPGMFVEFINPRGILVVSDPHIVQELYISKNKHFEKSTKMKRILSRFIGDSMLFDKSTQLWGEKRKVLSGALYKDRLNGMLEKVIGITEGAIGGWMGKREIDITQEIGTLVSEVVMQCLFGLPSDQMDKIPYSENGTLTHLNPGLFLQKNFVMHMKRQMNPLRHYFDAFDKVLFTGTERETMRNSETFRQFIHSMIGKGVQKGGDFLSTMLQDEMFRGRDEMVVDECLTFMLAATMTTTLLITNSIYYLNQNNETALAKLRGELLTIVNGESIPTKAQDWIQLLLKEELIHLSPYLTHCIQETLRLDPSLRFSTIHQIEGGIELGGIRILDKQPCIVNIAELHSRRDQWREPGVYRPERFDPAFPEWYLTPNGQKRHPCSFSPFLGGKRVCVGKTFAESIAKCILSMLFQSLEFEFVDESVKFDKPAGTFFHKQPDYKMRITPFKPK</sequence>